<dbReference type="AlphaFoldDB" id="H7FRG9"/>
<keyword evidence="2" id="KW-1185">Reference proteome</keyword>
<dbReference type="EMBL" id="AHKF01000017">
    <property type="protein sequence ID" value="EIA08952.1"/>
    <property type="molecule type" value="Genomic_DNA"/>
</dbReference>
<dbReference type="PATRIC" id="fig|1086011.3.peg.1679"/>
<gene>
    <name evidence="1" type="ORF">HJ01_01718</name>
</gene>
<evidence type="ECO:0000313" key="1">
    <source>
        <dbReference type="EMBL" id="EIA08952.1"/>
    </source>
</evidence>
<evidence type="ECO:0000313" key="2">
    <source>
        <dbReference type="Proteomes" id="UP000005566"/>
    </source>
</evidence>
<sequence length="48" mass="5391">MGVKEKNRTIPVSPQTAVPINKIKIVIKALIFKLPYTVRGVRKLSETN</sequence>
<accession>H7FRG9</accession>
<dbReference type="Proteomes" id="UP000005566">
    <property type="component" value="Unassembled WGS sequence"/>
</dbReference>
<proteinExistence type="predicted"/>
<protein>
    <submittedName>
        <fullName evidence="1">Uncharacterized protein</fullName>
    </submittedName>
</protein>
<comment type="caution">
    <text evidence="1">The sequence shown here is derived from an EMBL/GenBank/DDBJ whole genome shotgun (WGS) entry which is preliminary data.</text>
</comment>
<name>H7FRG9_FLAFP</name>
<organism evidence="1 2">
    <name type="scientific">Flavobacterium frigoris (strain PS1)</name>
    <dbReference type="NCBI Taxonomy" id="1086011"/>
    <lineage>
        <taxon>Bacteria</taxon>
        <taxon>Pseudomonadati</taxon>
        <taxon>Bacteroidota</taxon>
        <taxon>Flavobacteriia</taxon>
        <taxon>Flavobacteriales</taxon>
        <taxon>Flavobacteriaceae</taxon>
        <taxon>Flavobacterium</taxon>
    </lineage>
</organism>
<reference evidence="1 2" key="1">
    <citation type="journal article" date="2014" name="Acta Crystallogr. D">
        <title>Structure-based characterization and antifreeze properties of a hyperactive ice-binding protein from the Antarctic bacterium Flavobacterium frigoris PS1.</title>
        <authorList>
            <person name="Do H."/>
            <person name="Kim S.J."/>
            <person name="Kim H.J."/>
            <person name="Lee J.H."/>
        </authorList>
    </citation>
    <scope>NUCLEOTIDE SEQUENCE [LARGE SCALE GENOMIC DNA]</scope>
    <source>
        <strain evidence="1 2">PS1</strain>
    </source>
</reference>